<reference evidence="2" key="1">
    <citation type="submission" date="2017-06" db="EMBL/GenBank/DDBJ databases">
        <authorList>
            <person name="Varghese N."/>
            <person name="Submissions S."/>
        </authorList>
    </citation>
    <scope>NUCLEOTIDE SEQUENCE [LARGE SCALE GENOMIC DNA]</scope>
    <source>
        <strain evidence="2">5C</strain>
    </source>
</reference>
<proteinExistence type="predicted"/>
<protein>
    <submittedName>
        <fullName evidence="1">Uncharacterized protein</fullName>
    </submittedName>
</protein>
<dbReference type="AlphaFoldDB" id="A0A239DN70"/>
<name>A0A239DN70_9BACT</name>
<dbReference type="EMBL" id="FZOK01000007">
    <property type="protein sequence ID" value="SNS33104.1"/>
    <property type="molecule type" value="Genomic_DNA"/>
</dbReference>
<accession>A0A239DN70</accession>
<organism evidence="1 2">
    <name type="scientific">Belliella buryatensis</name>
    <dbReference type="NCBI Taxonomy" id="1500549"/>
    <lineage>
        <taxon>Bacteria</taxon>
        <taxon>Pseudomonadati</taxon>
        <taxon>Bacteroidota</taxon>
        <taxon>Cytophagia</taxon>
        <taxon>Cytophagales</taxon>
        <taxon>Cyclobacteriaceae</taxon>
        <taxon>Belliella</taxon>
    </lineage>
</organism>
<evidence type="ECO:0000313" key="1">
    <source>
        <dbReference type="EMBL" id="SNS33104.1"/>
    </source>
</evidence>
<evidence type="ECO:0000313" key="2">
    <source>
        <dbReference type="Proteomes" id="UP000198480"/>
    </source>
</evidence>
<dbReference type="Proteomes" id="UP000198480">
    <property type="component" value="Unassembled WGS sequence"/>
</dbReference>
<sequence>MSFFTFYKKFVEVDKGEKQNFIPIRYFLDLSNFNRVTSLSDIDLLPLFDINQTTMESLPINLQITPLDR</sequence>
<gene>
    <name evidence="1" type="ORF">SAMN06295967_107117</name>
</gene>
<keyword evidence="2" id="KW-1185">Reference proteome</keyword>